<accession>A0A839RJJ1</accession>
<dbReference type="RefSeq" id="WP_074390851.1">
    <property type="nucleotide sequence ID" value="NZ_BDDI01000007.1"/>
</dbReference>
<evidence type="ECO:0000256" key="3">
    <source>
        <dbReference type="ARBA" id="ARBA00022692"/>
    </source>
</evidence>
<feature type="transmembrane region" description="Helical" evidence="6">
    <location>
        <begin position="20"/>
        <end position="44"/>
    </location>
</feature>
<keyword evidence="2" id="KW-1003">Cell membrane</keyword>
<dbReference type="InterPro" id="IPR051791">
    <property type="entry name" value="Pra-immunoreactive"/>
</dbReference>
<dbReference type="PANTHER" id="PTHR36115">
    <property type="entry name" value="PROLINE-RICH ANTIGEN HOMOLOG-RELATED"/>
    <property type="match status" value="1"/>
</dbReference>
<dbReference type="Proteomes" id="UP000567922">
    <property type="component" value="Unassembled WGS sequence"/>
</dbReference>
<feature type="transmembrane region" description="Helical" evidence="6">
    <location>
        <begin position="104"/>
        <end position="123"/>
    </location>
</feature>
<evidence type="ECO:0000256" key="6">
    <source>
        <dbReference type="SAM" id="Phobius"/>
    </source>
</evidence>
<evidence type="ECO:0000259" key="7">
    <source>
        <dbReference type="Pfam" id="PF06271"/>
    </source>
</evidence>
<keyword evidence="3 6" id="KW-0812">Transmembrane</keyword>
<dbReference type="InterPro" id="IPR010432">
    <property type="entry name" value="RDD"/>
</dbReference>
<dbReference type="GO" id="GO:0005886">
    <property type="term" value="C:plasma membrane"/>
    <property type="evidence" value="ECO:0007669"/>
    <property type="project" value="UniProtKB-SubCell"/>
</dbReference>
<comment type="caution">
    <text evidence="8">The sequence shown here is derived from an EMBL/GenBank/DDBJ whole genome shotgun (WGS) entry which is preliminary data.</text>
</comment>
<comment type="subcellular location">
    <subcellularLocation>
        <location evidence="1">Cell membrane</location>
        <topology evidence="1">Multi-pass membrane protein</topology>
    </subcellularLocation>
</comment>
<evidence type="ECO:0000256" key="4">
    <source>
        <dbReference type="ARBA" id="ARBA00022989"/>
    </source>
</evidence>
<feature type="domain" description="RDD" evidence="7">
    <location>
        <begin position="10"/>
        <end position="135"/>
    </location>
</feature>
<keyword evidence="9" id="KW-1185">Reference proteome</keyword>
<keyword evidence="4 6" id="KW-1133">Transmembrane helix</keyword>
<dbReference type="PANTHER" id="PTHR36115:SF6">
    <property type="entry name" value="PROLINE-RICH ANTIGEN HOMOLOG"/>
    <property type="match status" value="1"/>
</dbReference>
<proteinExistence type="predicted"/>
<name>A0A839RJJ1_9ACTN</name>
<feature type="transmembrane region" description="Helical" evidence="6">
    <location>
        <begin position="56"/>
        <end position="77"/>
    </location>
</feature>
<evidence type="ECO:0000256" key="1">
    <source>
        <dbReference type="ARBA" id="ARBA00004651"/>
    </source>
</evidence>
<keyword evidence="5 6" id="KW-0472">Membrane</keyword>
<dbReference type="AlphaFoldDB" id="A0A839RJJ1"/>
<sequence length="152" mass="16517">MNHAAPHRPAGLVTRTLAAMLDIGVVLAIMIALYVGWVFMLLLFSPRRFELPVPGALMSTGSAIAIAIIYLATSAAVTGRTVGRVAMGLRIVLPSGRFHRWPLAFARAALCVLCPVGLLWAAVDPQRRSFQDILLRTVVIYDWEPTARDLPG</sequence>
<organism evidence="8 9">
    <name type="scientific">Hoyosella altamirensis</name>
    <dbReference type="NCBI Taxonomy" id="616997"/>
    <lineage>
        <taxon>Bacteria</taxon>
        <taxon>Bacillati</taxon>
        <taxon>Actinomycetota</taxon>
        <taxon>Actinomycetes</taxon>
        <taxon>Mycobacteriales</taxon>
        <taxon>Hoyosellaceae</taxon>
        <taxon>Hoyosella</taxon>
    </lineage>
</organism>
<evidence type="ECO:0000313" key="8">
    <source>
        <dbReference type="EMBL" id="MBB3036398.1"/>
    </source>
</evidence>
<dbReference type="Pfam" id="PF06271">
    <property type="entry name" value="RDD"/>
    <property type="match status" value="1"/>
</dbReference>
<dbReference type="EMBL" id="JACHWS010000001">
    <property type="protein sequence ID" value="MBB3036398.1"/>
    <property type="molecule type" value="Genomic_DNA"/>
</dbReference>
<protein>
    <submittedName>
        <fullName evidence="8">Putative RDD family membrane protein YckC</fullName>
    </submittedName>
</protein>
<evidence type="ECO:0000256" key="2">
    <source>
        <dbReference type="ARBA" id="ARBA00022475"/>
    </source>
</evidence>
<gene>
    <name evidence="8" type="ORF">FHU29_000832</name>
</gene>
<evidence type="ECO:0000256" key="5">
    <source>
        <dbReference type="ARBA" id="ARBA00023136"/>
    </source>
</evidence>
<reference evidence="8 9" key="1">
    <citation type="submission" date="2020-08" db="EMBL/GenBank/DDBJ databases">
        <title>Sequencing the genomes of 1000 actinobacteria strains.</title>
        <authorList>
            <person name="Klenk H.-P."/>
        </authorList>
    </citation>
    <scope>NUCLEOTIDE SEQUENCE [LARGE SCALE GENOMIC DNA]</scope>
    <source>
        <strain evidence="8 9">DSM 45258</strain>
    </source>
</reference>
<evidence type="ECO:0000313" key="9">
    <source>
        <dbReference type="Proteomes" id="UP000567922"/>
    </source>
</evidence>